<evidence type="ECO:0000313" key="1">
    <source>
        <dbReference type="EMBL" id="QET05847.1"/>
    </source>
</evidence>
<reference evidence="1 2" key="1">
    <citation type="submission" date="2019-09" db="EMBL/GenBank/DDBJ databases">
        <title>FDA dAtabase for Regulatory Grade micrObial Sequences (FDA-ARGOS): Supporting development and validation of Infectious Disease Dx tests.</title>
        <authorList>
            <person name="Sciortino C."/>
            <person name="Tallon L."/>
            <person name="Sadzewicz L."/>
            <person name="Vavikolanu K."/>
            <person name="Mehta A."/>
            <person name="Aluvathingal J."/>
            <person name="Nadendla S."/>
            <person name="Nandy P."/>
            <person name="Geyer C."/>
            <person name="Yan Y."/>
            <person name="Sichtig H."/>
        </authorList>
    </citation>
    <scope>NUCLEOTIDE SEQUENCE [LARGE SCALE GENOMIC DNA]</scope>
    <source>
        <strain evidence="1 2">FDAARGOS_664</strain>
    </source>
</reference>
<proteinExistence type="predicted"/>
<protein>
    <submittedName>
        <fullName evidence="1">Uncharacterized protein</fullName>
    </submittedName>
</protein>
<dbReference type="EMBL" id="CP044067">
    <property type="protein sequence ID" value="QET05847.1"/>
    <property type="molecule type" value="Genomic_DNA"/>
</dbReference>
<accession>A0A5P2HC61</accession>
<dbReference type="AlphaFoldDB" id="A0A5P2HC61"/>
<sequence length="126" mass="14646">MRLTAQEQYALSKLFRDDDATSVAIRAQIDGLRAKHRIETKVGFLTRIQLSVPLAGMHRRKWDWTFEHVRLEDGGSFACWLEDENAIELDAVTHGGEWPTHFDAAEFRERDAAEILERDPRDPRDR</sequence>
<dbReference type="RefSeq" id="WP_150376406.1">
    <property type="nucleotide sequence ID" value="NZ_CP044067.1"/>
</dbReference>
<gene>
    <name evidence="1" type="ORF">FOB72_28240</name>
</gene>
<organism evidence="1 2">
    <name type="scientific">Cupriavidus pauculus</name>
    <dbReference type="NCBI Taxonomy" id="82633"/>
    <lineage>
        <taxon>Bacteria</taxon>
        <taxon>Pseudomonadati</taxon>
        <taxon>Pseudomonadota</taxon>
        <taxon>Betaproteobacteria</taxon>
        <taxon>Burkholderiales</taxon>
        <taxon>Burkholderiaceae</taxon>
        <taxon>Cupriavidus</taxon>
    </lineage>
</organism>
<name>A0A5P2HC61_9BURK</name>
<evidence type="ECO:0000313" key="2">
    <source>
        <dbReference type="Proteomes" id="UP000322822"/>
    </source>
</evidence>
<dbReference type="Proteomes" id="UP000322822">
    <property type="component" value="Chromosome 2"/>
</dbReference>